<dbReference type="EMBL" id="MU839828">
    <property type="protein sequence ID" value="KAK1759507.1"/>
    <property type="molecule type" value="Genomic_DNA"/>
</dbReference>
<feature type="transmembrane region" description="Helical" evidence="1">
    <location>
        <begin position="42"/>
        <end position="58"/>
    </location>
</feature>
<reference evidence="2" key="1">
    <citation type="submission" date="2023-06" db="EMBL/GenBank/DDBJ databases">
        <title>Genome-scale phylogeny and comparative genomics of the fungal order Sordariales.</title>
        <authorList>
            <consortium name="Lawrence Berkeley National Laboratory"/>
            <person name="Hensen N."/>
            <person name="Bonometti L."/>
            <person name="Westerberg I."/>
            <person name="Brannstrom I.O."/>
            <person name="Guillou S."/>
            <person name="Cros-Aarteil S."/>
            <person name="Calhoun S."/>
            <person name="Haridas S."/>
            <person name="Kuo A."/>
            <person name="Mondo S."/>
            <person name="Pangilinan J."/>
            <person name="Riley R."/>
            <person name="Labutti K."/>
            <person name="Andreopoulos B."/>
            <person name="Lipzen A."/>
            <person name="Chen C."/>
            <person name="Yanf M."/>
            <person name="Daum C."/>
            <person name="Ng V."/>
            <person name="Clum A."/>
            <person name="Steindorff A."/>
            <person name="Ohm R."/>
            <person name="Martin F."/>
            <person name="Silar P."/>
            <person name="Natvig D."/>
            <person name="Lalanne C."/>
            <person name="Gautier V."/>
            <person name="Ament-Velasquez S.L."/>
            <person name="Kruys A."/>
            <person name="Hutchinson M.I."/>
            <person name="Powell A.J."/>
            <person name="Barry K."/>
            <person name="Miller A.N."/>
            <person name="Grigoriev I.V."/>
            <person name="Debuchy R."/>
            <person name="Gladieux P."/>
            <person name="Thoren M.H."/>
            <person name="Johannesson H."/>
        </authorList>
    </citation>
    <scope>NUCLEOTIDE SEQUENCE</scope>
    <source>
        <strain evidence="2">PSN4</strain>
    </source>
</reference>
<gene>
    <name evidence="2" type="ORF">QBC47DRAFT_109067</name>
</gene>
<accession>A0AAJ0F9W8</accession>
<keyword evidence="1" id="KW-0472">Membrane</keyword>
<dbReference type="Proteomes" id="UP001239445">
    <property type="component" value="Unassembled WGS sequence"/>
</dbReference>
<keyword evidence="1" id="KW-0812">Transmembrane</keyword>
<feature type="transmembrane region" description="Helical" evidence="1">
    <location>
        <begin position="87"/>
        <end position="108"/>
    </location>
</feature>
<comment type="caution">
    <text evidence="2">The sequence shown here is derived from an EMBL/GenBank/DDBJ whole genome shotgun (WGS) entry which is preliminary data.</text>
</comment>
<protein>
    <submittedName>
        <fullName evidence="2">Uncharacterized protein</fullName>
    </submittedName>
</protein>
<proteinExistence type="predicted"/>
<keyword evidence="3" id="KW-1185">Reference proteome</keyword>
<keyword evidence="1" id="KW-1133">Transmembrane helix</keyword>
<evidence type="ECO:0000313" key="2">
    <source>
        <dbReference type="EMBL" id="KAK1759507.1"/>
    </source>
</evidence>
<name>A0AAJ0F9W8_9PEZI</name>
<evidence type="ECO:0000256" key="1">
    <source>
        <dbReference type="SAM" id="Phobius"/>
    </source>
</evidence>
<organism evidence="2 3">
    <name type="scientific">Echria macrotheca</name>
    <dbReference type="NCBI Taxonomy" id="438768"/>
    <lineage>
        <taxon>Eukaryota</taxon>
        <taxon>Fungi</taxon>
        <taxon>Dikarya</taxon>
        <taxon>Ascomycota</taxon>
        <taxon>Pezizomycotina</taxon>
        <taxon>Sordariomycetes</taxon>
        <taxon>Sordariomycetidae</taxon>
        <taxon>Sordariales</taxon>
        <taxon>Schizotheciaceae</taxon>
        <taxon>Echria</taxon>
    </lineage>
</organism>
<evidence type="ECO:0000313" key="3">
    <source>
        <dbReference type="Proteomes" id="UP001239445"/>
    </source>
</evidence>
<dbReference type="AlphaFoldDB" id="A0AAJ0F9W8"/>
<sequence>MPAMLFSVCGAGCLLHVIIPPIGCRGFESAKGRKTPSGLHCILYVFLLCALVAAVTGGNKITRQLVVAVVLVGLRSVPFSGKNTEYAWFLCLQWLWLPALLLASNYLVVFSSTEENYACFFAP</sequence>